<name>A0A3P7VLH6_RODNA</name>
<dbReference type="Gene3D" id="1.20.1740.10">
    <property type="entry name" value="Amino acid/polyamine transporter I"/>
    <property type="match status" value="1"/>
</dbReference>
<reference evidence="7 8" key="1">
    <citation type="submission" date="2018-11" db="EMBL/GenBank/DDBJ databases">
        <authorList>
            <consortium name="Pathogen Informatics"/>
        </authorList>
    </citation>
    <scope>NUCLEOTIDE SEQUENCE [LARGE SCALE GENOMIC DNA]</scope>
</reference>
<dbReference type="GO" id="GO:0006884">
    <property type="term" value="P:cell volume homeostasis"/>
    <property type="evidence" value="ECO:0007669"/>
    <property type="project" value="TreeGrafter"/>
</dbReference>
<gene>
    <name evidence="7" type="ORF">HNAJ_LOCUS9611</name>
</gene>
<dbReference type="GO" id="GO:0055064">
    <property type="term" value="P:chloride ion homeostasis"/>
    <property type="evidence" value="ECO:0007669"/>
    <property type="project" value="TreeGrafter"/>
</dbReference>
<dbReference type="Pfam" id="PF00324">
    <property type="entry name" value="AA_permease"/>
    <property type="match status" value="2"/>
</dbReference>
<evidence type="ECO:0000259" key="6">
    <source>
        <dbReference type="Pfam" id="PF00324"/>
    </source>
</evidence>
<evidence type="ECO:0000313" key="7">
    <source>
        <dbReference type="EMBL" id="VDO06202.1"/>
    </source>
</evidence>
<feature type="transmembrane region" description="Helical" evidence="5">
    <location>
        <begin position="75"/>
        <end position="92"/>
    </location>
</feature>
<protein>
    <recommendedName>
        <fullName evidence="6">Amino acid permease/ SLC12A domain-containing protein</fullName>
    </recommendedName>
</protein>
<dbReference type="EMBL" id="UZAE01012679">
    <property type="protein sequence ID" value="VDO06202.1"/>
    <property type="molecule type" value="Genomic_DNA"/>
</dbReference>
<comment type="subcellular location">
    <subcellularLocation>
        <location evidence="1">Membrane</location>
        <topology evidence="1">Multi-pass membrane protein</topology>
    </subcellularLocation>
</comment>
<evidence type="ECO:0000256" key="5">
    <source>
        <dbReference type="SAM" id="Phobius"/>
    </source>
</evidence>
<sequence length="277" mass="29943">MTIFSVCAISTNGAVEGGGVYFMLSRVLGPDFGGAVGVVFYFSQVFCAALYITAFVEWWSTSFFLNQHFHADCGLYYFPYSLLCLYFFRLALEVAVPRVNGLVYNQSDPNQTTVMVQFTGFNLTTLKENLFSNYTVDYVSRGQMNFVIVFAVLFSGVTGIMNGANMSGELKKPSVSIPRGTLAAVGTTLCVYIVMSVLSAASCSRFLLVENYAYMQSISFWPPLATVGVLAATLSASLGNLIGGSRVLEALAVDEIFVELRGGGSLKSDGIHGLLMS</sequence>
<dbReference type="GO" id="GO:0055075">
    <property type="term" value="P:potassium ion homeostasis"/>
    <property type="evidence" value="ECO:0007669"/>
    <property type="project" value="TreeGrafter"/>
</dbReference>
<dbReference type="GO" id="GO:0016020">
    <property type="term" value="C:membrane"/>
    <property type="evidence" value="ECO:0007669"/>
    <property type="project" value="UniProtKB-SubCell"/>
</dbReference>
<keyword evidence="8" id="KW-1185">Reference proteome</keyword>
<proteinExistence type="predicted"/>
<feature type="transmembrane region" description="Helical" evidence="5">
    <location>
        <begin position="32"/>
        <end position="54"/>
    </location>
</feature>
<dbReference type="Proteomes" id="UP000278807">
    <property type="component" value="Unassembled WGS sequence"/>
</dbReference>
<dbReference type="GO" id="GO:0015379">
    <property type="term" value="F:potassium:chloride symporter activity"/>
    <property type="evidence" value="ECO:0007669"/>
    <property type="project" value="TreeGrafter"/>
</dbReference>
<dbReference type="PANTHER" id="PTHR11827:SF72">
    <property type="entry name" value="GH08340P"/>
    <property type="match status" value="1"/>
</dbReference>
<feature type="domain" description="Amino acid permease/ SLC12A" evidence="6">
    <location>
        <begin position="1"/>
        <end position="59"/>
    </location>
</feature>
<keyword evidence="3 5" id="KW-1133">Transmembrane helix</keyword>
<feature type="domain" description="Amino acid permease/ SLC12A" evidence="6">
    <location>
        <begin position="108"/>
        <end position="257"/>
    </location>
</feature>
<dbReference type="PANTHER" id="PTHR11827">
    <property type="entry name" value="SOLUTE CARRIER FAMILY 12, CATION COTRANSPORTERS"/>
    <property type="match status" value="1"/>
</dbReference>
<feature type="transmembrane region" description="Helical" evidence="5">
    <location>
        <begin position="142"/>
        <end position="161"/>
    </location>
</feature>
<feature type="transmembrane region" description="Helical" evidence="5">
    <location>
        <begin position="220"/>
        <end position="242"/>
    </location>
</feature>
<organism evidence="7 8">
    <name type="scientific">Rodentolepis nana</name>
    <name type="common">Dwarf tapeworm</name>
    <name type="synonym">Hymenolepis nana</name>
    <dbReference type="NCBI Taxonomy" id="102285"/>
    <lineage>
        <taxon>Eukaryota</taxon>
        <taxon>Metazoa</taxon>
        <taxon>Spiralia</taxon>
        <taxon>Lophotrochozoa</taxon>
        <taxon>Platyhelminthes</taxon>
        <taxon>Cestoda</taxon>
        <taxon>Eucestoda</taxon>
        <taxon>Cyclophyllidea</taxon>
        <taxon>Hymenolepididae</taxon>
        <taxon>Rodentolepis</taxon>
    </lineage>
</organism>
<dbReference type="InterPro" id="IPR004842">
    <property type="entry name" value="SLC12A_fam"/>
</dbReference>
<dbReference type="OrthoDB" id="2020542at2759"/>
<dbReference type="AlphaFoldDB" id="A0A3P7VLH6"/>
<accession>A0A3P7VLH6</accession>
<keyword evidence="2 5" id="KW-0812">Transmembrane</keyword>
<dbReference type="InterPro" id="IPR004841">
    <property type="entry name" value="AA-permease/SLC12A_dom"/>
</dbReference>
<evidence type="ECO:0000256" key="1">
    <source>
        <dbReference type="ARBA" id="ARBA00004141"/>
    </source>
</evidence>
<keyword evidence="4 5" id="KW-0472">Membrane</keyword>
<evidence type="ECO:0000256" key="2">
    <source>
        <dbReference type="ARBA" id="ARBA00022692"/>
    </source>
</evidence>
<evidence type="ECO:0000256" key="4">
    <source>
        <dbReference type="ARBA" id="ARBA00023136"/>
    </source>
</evidence>
<evidence type="ECO:0000313" key="8">
    <source>
        <dbReference type="Proteomes" id="UP000278807"/>
    </source>
</evidence>
<feature type="transmembrane region" description="Helical" evidence="5">
    <location>
        <begin position="182"/>
        <end position="208"/>
    </location>
</feature>
<evidence type="ECO:0000256" key="3">
    <source>
        <dbReference type="ARBA" id="ARBA00022989"/>
    </source>
</evidence>